<evidence type="ECO:0000256" key="1">
    <source>
        <dbReference type="ARBA" id="ARBA00022835"/>
    </source>
</evidence>
<comment type="caution">
    <text evidence="4">The sequence shown here is derived from an EMBL/GenBank/DDBJ whole genome shotgun (WGS) entry which is preliminary data.</text>
</comment>
<dbReference type="InterPro" id="IPR012340">
    <property type="entry name" value="NA-bd_OB-fold"/>
</dbReference>
<keyword evidence="4" id="KW-0378">Hydrolase</keyword>
<dbReference type="Gene3D" id="2.40.50.100">
    <property type="match status" value="1"/>
</dbReference>
<feature type="domain" description="RRP4 S1" evidence="3">
    <location>
        <begin position="62"/>
        <end position="131"/>
    </location>
</feature>
<dbReference type="CDD" id="cd05789">
    <property type="entry name" value="S1_Rrp4"/>
    <property type="match status" value="1"/>
</dbReference>
<keyword evidence="4" id="KW-0540">Nuclease</keyword>
<dbReference type="GO" id="GO:0071051">
    <property type="term" value="P:poly(A)-dependent snoRNA 3'-end processing"/>
    <property type="evidence" value="ECO:0007669"/>
    <property type="project" value="TreeGrafter"/>
</dbReference>
<evidence type="ECO:0000313" key="5">
    <source>
        <dbReference type="Proteomes" id="UP000315496"/>
    </source>
</evidence>
<dbReference type="GO" id="GO:0000177">
    <property type="term" value="C:cytoplasmic exosome (RNase complex)"/>
    <property type="evidence" value="ECO:0007669"/>
    <property type="project" value="TreeGrafter"/>
</dbReference>
<name>A0A4Z1T9I4_GIAMU</name>
<dbReference type="Pfam" id="PF21266">
    <property type="entry name" value="S1_RRP4"/>
    <property type="match status" value="1"/>
</dbReference>
<dbReference type="PANTHER" id="PTHR21321:SF4">
    <property type="entry name" value="EXOSOME COMPLEX COMPONENT RRP4"/>
    <property type="match status" value="1"/>
</dbReference>
<dbReference type="PANTHER" id="PTHR21321">
    <property type="entry name" value="PNAS-3 RELATED"/>
    <property type="match status" value="1"/>
</dbReference>
<dbReference type="GO" id="GO:0071035">
    <property type="term" value="P:nuclear polyadenylation-dependent rRNA catabolic process"/>
    <property type="evidence" value="ECO:0007669"/>
    <property type="project" value="TreeGrafter"/>
</dbReference>
<proteinExistence type="predicted"/>
<dbReference type="SUPFAM" id="SSF54791">
    <property type="entry name" value="Eukaryotic type KH-domain (KH-domain type I)"/>
    <property type="match status" value="1"/>
</dbReference>
<dbReference type="GO" id="GO:0071034">
    <property type="term" value="P:CUT catabolic process"/>
    <property type="evidence" value="ECO:0007669"/>
    <property type="project" value="TreeGrafter"/>
</dbReference>
<evidence type="ECO:0000259" key="3">
    <source>
        <dbReference type="Pfam" id="PF21266"/>
    </source>
</evidence>
<gene>
    <name evidence="4" type="ORF">GMRT_14956</name>
</gene>
<dbReference type="GO" id="GO:0071038">
    <property type="term" value="P:TRAMP-dependent tRNA surveillance pathway"/>
    <property type="evidence" value="ECO:0007669"/>
    <property type="project" value="TreeGrafter"/>
</dbReference>
<evidence type="ECO:0000313" key="4">
    <source>
        <dbReference type="EMBL" id="TNJ29189.1"/>
    </source>
</evidence>
<reference evidence="4 5" key="1">
    <citation type="submission" date="2019-05" db="EMBL/GenBank/DDBJ databases">
        <title>The compact genome of Giardia muris reveals important steps in the evolution of intestinal protozoan parasites.</title>
        <authorList>
            <person name="Xu F."/>
            <person name="Jimenez-Gonzalez A."/>
            <person name="Einarsson E."/>
            <person name="Astvaldsson A."/>
            <person name="Peirasmaki D."/>
            <person name="Eckmann L."/>
            <person name="Andersson J.O."/>
            <person name="Svard S.G."/>
            <person name="Jerlstrom-Hultqvist J."/>
        </authorList>
    </citation>
    <scope>NUCLEOTIDE SEQUENCE [LARGE SCALE GENOMIC DNA]</scope>
    <source>
        <strain evidence="4 5">Roberts-Thomson</strain>
    </source>
</reference>
<accession>A0A4Z1T9I4</accession>
<dbReference type="GO" id="GO:0003723">
    <property type="term" value="F:RNA binding"/>
    <property type="evidence" value="ECO:0007669"/>
    <property type="project" value="UniProtKB-KW"/>
</dbReference>
<dbReference type="GO" id="GO:0004527">
    <property type="term" value="F:exonuclease activity"/>
    <property type="evidence" value="ECO:0007669"/>
    <property type="project" value="UniProtKB-KW"/>
</dbReference>
<keyword evidence="5" id="KW-1185">Reference proteome</keyword>
<dbReference type="AlphaFoldDB" id="A0A4Z1T9I4"/>
<dbReference type="SUPFAM" id="SSF110324">
    <property type="entry name" value="Ribosomal L27 protein-like"/>
    <property type="match status" value="1"/>
</dbReference>
<keyword evidence="4" id="KW-0269">Exonuclease</keyword>
<dbReference type="EMBL" id="VDLU01000002">
    <property type="protein sequence ID" value="TNJ29189.1"/>
    <property type="molecule type" value="Genomic_DNA"/>
</dbReference>
<dbReference type="InterPro" id="IPR048565">
    <property type="entry name" value="S1_RRP4"/>
</dbReference>
<dbReference type="InterPro" id="IPR026699">
    <property type="entry name" value="Exosome_RNA_bind1/RRP40/RRP4"/>
</dbReference>
<organism evidence="4 5">
    <name type="scientific">Giardia muris</name>
    <dbReference type="NCBI Taxonomy" id="5742"/>
    <lineage>
        <taxon>Eukaryota</taxon>
        <taxon>Metamonada</taxon>
        <taxon>Diplomonadida</taxon>
        <taxon>Hexamitidae</taxon>
        <taxon>Giardiinae</taxon>
        <taxon>Giardia</taxon>
    </lineage>
</organism>
<keyword evidence="2" id="KW-0694">RNA-binding</keyword>
<dbReference type="VEuPathDB" id="GiardiaDB:GMRT_14956"/>
<dbReference type="Proteomes" id="UP000315496">
    <property type="component" value="Chromosome 2"/>
</dbReference>
<evidence type="ECO:0000256" key="2">
    <source>
        <dbReference type="ARBA" id="ARBA00022884"/>
    </source>
</evidence>
<dbReference type="SUPFAM" id="SSF50249">
    <property type="entry name" value="Nucleic acid-binding proteins"/>
    <property type="match status" value="1"/>
</dbReference>
<dbReference type="InterPro" id="IPR036612">
    <property type="entry name" value="KH_dom_type_1_sf"/>
</dbReference>
<keyword evidence="1" id="KW-0271">Exosome</keyword>
<dbReference type="GO" id="GO:0000467">
    <property type="term" value="P:exonucleolytic trimming to generate mature 3'-end of 5.8S rRNA from tricistronic rRNA transcript (SSU-rRNA, 5.8S rRNA, LSU-rRNA)"/>
    <property type="evidence" value="ECO:0007669"/>
    <property type="project" value="TreeGrafter"/>
</dbReference>
<dbReference type="GO" id="GO:0000176">
    <property type="term" value="C:nuclear exosome (RNase complex)"/>
    <property type="evidence" value="ECO:0007669"/>
    <property type="project" value="TreeGrafter"/>
</dbReference>
<sequence>MSIRPYLSPENLVGPGSHISAPADCVAGVGVIVTEAGMFSSLLGHVSRISKIVSVTPLTTIYFPQLADTVIGRVTQVLPNRWILDVGATVLATLQLDNINLPNLQRVKESADESNMRAWLDVGELVVCEMRENSTLLCRGGMFGKFSNGLLVEVPPIAIGKSSTAFQRLETIGVFMILGNNGRIWLAELPSTPLNTRNPIEDPLNPSPSPETLRKLCKLSSLILNQSRNGMKITGTSVEQAYLSETSMEAQTQ</sequence>
<dbReference type="GO" id="GO:0034475">
    <property type="term" value="P:U4 snRNA 3'-end processing"/>
    <property type="evidence" value="ECO:0007669"/>
    <property type="project" value="TreeGrafter"/>
</dbReference>
<dbReference type="Gene3D" id="2.40.50.140">
    <property type="entry name" value="Nucleic acid-binding proteins"/>
    <property type="match status" value="1"/>
</dbReference>
<protein>
    <submittedName>
        <fullName evidence="4">Exosome complex exonuclease RRP4</fullName>
    </submittedName>
</protein>
<dbReference type="OrthoDB" id="1650at2759"/>